<dbReference type="PANTHER" id="PTHR47245">
    <property type="entry name" value="PEPTIDYLPROLYL ISOMERASE"/>
    <property type="match status" value="1"/>
</dbReference>
<dbReference type="InterPro" id="IPR046357">
    <property type="entry name" value="PPIase_dom_sf"/>
</dbReference>
<evidence type="ECO:0000256" key="5">
    <source>
        <dbReference type="PROSITE-ProRule" id="PRU00278"/>
    </source>
</evidence>
<evidence type="ECO:0000256" key="2">
    <source>
        <dbReference type="ARBA" id="ARBA00007656"/>
    </source>
</evidence>
<feature type="domain" description="PpiC" evidence="6">
    <location>
        <begin position="301"/>
        <end position="396"/>
    </location>
</feature>
<dbReference type="InterPro" id="IPR050245">
    <property type="entry name" value="PrsA_foldase"/>
</dbReference>
<gene>
    <name evidence="7" type="ORF">Y5S_03546</name>
</gene>
<keyword evidence="5 7" id="KW-0413">Isomerase</keyword>
<dbReference type="Pfam" id="PF13145">
    <property type="entry name" value="Rotamase_2"/>
    <property type="match status" value="1"/>
</dbReference>
<reference evidence="7 8" key="1">
    <citation type="submission" date="2012-09" db="EMBL/GenBank/DDBJ databases">
        <title>Genome Sequence of alkane-degrading Bacterium Alcanivorax sp. 19-m-6.</title>
        <authorList>
            <person name="Lai Q."/>
            <person name="Shao Z."/>
        </authorList>
    </citation>
    <scope>NUCLEOTIDE SEQUENCE [LARGE SCALE GENOMIC DNA]</scope>
    <source>
        <strain evidence="7 8">19-m-6</strain>
    </source>
</reference>
<dbReference type="AlphaFoldDB" id="A0A095SF51"/>
<protein>
    <recommendedName>
        <fullName evidence="3">peptidylprolyl isomerase</fullName>
        <ecNumber evidence="3">5.2.1.8</ecNumber>
    </recommendedName>
</protein>
<dbReference type="InterPro" id="IPR027304">
    <property type="entry name" value="Trigger_fact/SurA_dom_sf"/>
</dbReference>
<dbReference type="SUPFAM" id="SSF54534">
    <property type="entry name" value="FKBP-like"/>
    <property type="match status" value="1"/>
</dbReference>
<dbReference type="eggNOG" id="COG0760">
    <property type="taxonomic scope" value="Bacteria"/>
</dbReference>
<dbReference type="InterPro" id="IPR000297">
    <property type="entry name" value="PPIase_PpiC"/>
</dbReference>
<dbReference type="PROSITE" id="PS50198">
    <property type="entry name" value="PPIC_PPIASE_2"/>
    <property type="match status" value="1"/>
</dbReference>
<dbReference type="PATRIC" id="fig|1177154.3.peg.3555"/>
<dbReference type="EMBL" id="ARXV01000021">
    <property type="protein sequence ID" value="KGD63167.1"/>
    <property type="molecule type" value="Genomic_DNA"/>
</dbReference>
<comment type="catalytic activity">
    <reaction evidence="1">
        <text>[protein]-peptidylproline (omega=180) = [protein]-peptidylproline (omega=0)</text>
        <dbReference type="Rhea" id="RHEA:16237"/>
        <dbReference type="Rhea" id="RHEA-COMP:10747"/>
        <dbReference type="Rhea" id="RHEA-COMP:10748"/>
        <dbReference type="ChEBI" id="CHEBI:83833"/>
        <dbReference type="ChEBI" id="CHEBI:83834"/>
        <dbReference type="EC" id="5.2.1.8"/>
    </reaction>
</comment>
<evidence type="ECO:0000256" key="4">
    <source>
        <dbReference type="ARBA" id="ARBA00023110"/>
    </source>
</evidence>
<comment type="similarity">
    <text evidence="2">Belongs to the PpiC/parvulin rotamase family.</text>
</comment>
<evidence type="ECO:0000256" key="1">
    <source>
        <dbReference type="ARBA" id="ARBA00000971"/>
    </source>
</evidence>
<evidence type="ECO:0000256" key="3">
    <source>
        <dbReference type="ARBA" id="ARBA00013194"/>
    </source>
</evidence>
<dbReference type="SUPFAM" id="SSF109998">
    <property type="entry name" value="Triger factor/SurA peptide-binding domain-like"/>
    <property type="match status" value="1"/>
</dbReference>
<dbReference type="GO" id="GO:0003755">
    <property type="term" value="F:peptidyl-prolyl cis-trans isomerase activity"/>
    <property type="evidence" value="ECO:0007669"/>
    <property type="project" value="UniProtKB-KW"/>
</dbReference>
<dbReference type="Proteomes" id="UP000029444">
    <property type="component" value="Unassembled WGS sequence"/>
</dbReference>
<sequence>MNRVGKTFAMVSVVSALSILAFLGWRQWGPLPDSVAARVNGEAIPAETLNIFVAATRRANPQASRESVLKGLIENRLLADMADSEHAHGDETREGSVGYDAQTLHEQQRFRLLRTAYAKEIQAAVSQSGITDSLTWLTAPLALSPEALAPMLTLEQNLYTTMTKAQQAQAAEYVIARYRFAEGEPEQTLSLWDLYRRQNIQLKVQMHNMNLGFIREAIKQQLNMEYVFHWFEHESGTSAAAIVAMDRCIDDARQREVMLHEYGLMHDIHDDNPALRAQAEAVTAEQVAEYYQQHQDEFVRVDKVRARHLRVNSQEEADRVVAEIKQGLPFEDAVSRYSVADDAGQGGKLGWVDRESRNDDWIRALAFVQPEGRVSAAFRSPTNNDDAYWEILWVDEKVTGFQPVESESVRYRASMAVARVELQKAFKARLAEASDAASLRVNPELL</sequence>
<keyword evidence="8" id="KW-1185">Reference proteome</keyword>
<comment type="caution">
    <text evidence="7">The sequence shown here is derived from an EMBL/GenBank/DDBJ whole genome shotgun (WGS) entry which is preliminary data.</text>
</comment>
<evidence type="ECO:0000259" key="6">
    <source>
        <dbReference type="PROSITE" id="PS50198"/>
    </source>
</evidence>
<dbReference type="Gene3D" id="3.10.50.40">
    <property type="match status" value="1"/>
</dbReference>
<dbReference type="EC" id="5.2.1.8" evidence="3"/>
<evidence type="ECO:0000313" key="8">
    <source>
        <dbReference type="Proteomes" id="UP000029444"/>
    </source>
</evidence>
<keyword evidence="4 5" id="KW-0697">Rotamase</keyword>
<dbReference type="PANTHER" id="PTHR47245:SF2">
    <property type="entry name" value="PEPTIDYL-PROLYL CIS-TRANS ISOMERASE HP_0175-RELATED"/>
    <property type="match status" value="1"/>
</dbReference>
<dbReference type="STRING" id="1177154.Y5S_03546"/>
<name>A0A095SF51_9GAMM</name>
<proteinExistence type="inferred from homology"/>
<dbReference type="RefSeq" id="WP_231552741.1">
    <property type="nucleotide sequence ID" value="NZ_ARXV01000021.1"/>
</dbReference>
<organism evidence="7 8">
    <name type="scientific">Alcanivorax nanhaiticus</name>
    <dbReference type="NCBI Taxonomy" id="1177154"/>
    <lineage>
        <taxon>Bacteria</taxon>
        <taxon>Pseudomonadati</taxon>
        <taxon>Pseudomonadota</taxon>
        <taxon>Gammaproteobacteria</taxon>
        <taxon>Oceanospirillales</taxon>
        <taxon>Alcanivoracaceae</taxon>
        <taxon>Alcanivorax</taxon>
    </lineage>
</organism>
<accession>A0A095SF51</accession>
<evidence type="ECO:0000313" key="7">
    <source>
        <dbReference type="EMBL" id="KGD63167.1"/>
    </source>
</evidence>